<accession>A0A913YN01</accession>
<dbReference type="SUPFAM" id="SSF52833">
    <property type="entry name" value="Thioredoxin-like"/>
    <property type="match status" value="2"/>
</dbReference>
<comment type="similarity">
    <text evidence="1">Belongs to the FAX family.</text>
</comment>
<proteinExistence type="inferred from homology"/>
<dbReference type="Pfam" id="PF17171">
    <property type="entry name" value="GST_C_6"/>
    <property type="match status" value="2"/>
</dbReference>
<dbReference type="InterPro" id="IPR012336">
    <property type="entry name" value="Thioredoxin-like_fold"/>
</dbReference>
<dbReference type="PANTHER" id="PTHR12289:SF41">
    <property type="entry name" value="FAILED AXON CONNECTIONS-RELATED"/>
    <property type="match status" value="1"/>
</dbReference>
<dbReference type="GeneID" id="110241449"/>
<evidence type="ECO:0000259" key="2">
    <source>
        <dbReference type="Pfam" id="PF17171"/>
    </source>
</evidence>
<feature type="domain" description="Thioredoxin-like fold" evidence="3">
    <location>
        <begin position="289"/>
        <end position="380"/>
    </location>
</feature>
<dbReference type="InterPro" id="IPR026928">
    <property type="entry name" value="FAX/IsoI-like"/>
</dbReference>
<evidence type="ECO:0000259" key="3">
    <source>
        <dbReference type="Pfam" id="PF17172"/>
    </source>
</evidence>
<dbReference type="SFLD" id="SFLDS00019">
    <property type="entry name" value="Glutathione_Transferase_(cytos"/>
    <property type="match status" value="2"/>
</dbReference>
<protein>
    <submittedName>
        <fullName evidence="4">Uncharacterized protein</fullName>
    </submittedName>
</protein>
<dbReference type="CDD" id="cd03193">
    <property type="entry name" value="GST_C_Metaxin"/>
    <property type="match status" value="2"/>
</dbReference>
<evidence type="ECO:0000313" key="4">
    <source>
        <dbReference type="EnsemblMetazoa" id="XP_028515601.1"/>
    </source>
</evidence>
<dbReference type="InterPro" id="IPR033468">
    <property type="entry name" value="Metaxin_GST"/>
</dbReference>
<feature type="domain" description="Metaxin glutathione S-transferase" evidence="2">
    <location>
        <begin position="166"/>
        <end position="229"/>
    </location>
</feature>
<dbReference type="Pfam" id="PF17172">
    <property type="entry name" value="GST_N_4"/>
    <property type="match status" value="2"/>
</dbReference>
<dbReference type="InterPro" id="IPR036249">
    <property type="entry name" value="Thioredoxin-like_sf"/>
</dbReference>
<dbReference type="Proteomes" id="UP000887567">
    <property type="component" value="Unplaced"/>
</dbReference>
<dbReference type="KEGG" id="epa:110241449"/>
<dbReference type="OrthoDB" id="5809458at2759"/>
<dbReference type="AlphaFoldDB" id="A0A913YN01"/>
<evidence type="ECO:0000256" key="1">
    <source>
        <dbReference type="ARBA" id="ARBA00006475"/>
    </source>
</evidence>
<dbReference type="SFLD" id="SFLDG01200">
    <property type="entry name" value="SUF1.1"/>
    <property type="match status" value="2"/>
</dbReference>
<dbReference type="Gene3D" id="1.20.1050.10">
    <property type="match status" value="2"/>
</dbReference>
<dbReference type="PANTHER" id="PTHR12289">
    <property type="entry name" value="METAXIN RELATED"/>
    <property type="match status" value="1"/>
</dbReference>
<sequence>MAENCKVVLHMFERFGFVPNMSPPCMKLETYLRMAKIPYECDCRLKASSKGKFPWIEYNGKEIADSNFCIEFLNKEFGVDVDDHLSEEQKGIARSVLVMLEENTYWTLVHYRWCTDYSYEMRDIILAKAPFPIRAAMHWGFQRKVKGYLNGHGIGRHSFEEIYGIAEKDLKAVSAILGEKNFLFGDKPCLADAALFALVSNLIWQMPQCPQGKLILSELKNLEDHSKRMKEAFYPDWDEVSKKKEKNSKYINNIPSITYNRGKMADKHGVLILHVFPRFGSVVNVSAPCMKLETYLRMAKIPYECDHSFKTSSKGKLPWIEYNGQEIADSNFCIEFLNREFGVDVDDHLSDEQKGIARAVLVMLEENTYWTLVHYRWCSEHANEIRDLAFANLPLPIRIPVFWSYKRTLKSELYGHGIGRHTPEEIYGIAEKDLKAVSSILGEKRFLFGDKPCLADAALFSLVSNFIFTAPNSTQGKLILTQLKNLDDHTEQMKELFYPDWDDVVVGKNSKNK</sequence>
<dbReference type="SFLD" id="SFLDG01180">
    <property type="entry name" value="SUF1"/>
    <property type="match status" value="2"/>
</dbReference>
<name>A0A913YN01_EXADI</name>
<dbReference type="OMA" id="DWDEACS"/>
<organism evidence="4 5">
    <name type="scientific">Exaiptasia diaphana</name>
    <name type="common">Tropical sea anemone</name>
    <name type="synonym">Aiptasia pulchella</name>
    <dbReference type="NCBI Taxonomy" id="2652724"/>
    <lineage>
        <taxon>Eukaryota</taxon>
        <taxon>Metazoa</taxon>
        <taxon>Cnidaria</taxon>
        <taxon>Anthozoa</taxon>
        <taxon>Hexacorallia</taxon>
        <taxon>Actiniaria</taxon>
        <taxon>Aiptasiidae</taxon>
        <taxon>Exaiptasia</taxon>
    </lineage>
</organism>
<dbReference type="EnsemblMetazoa" id="XM_028659800.1">
    <property type="protein sequence ID" value="XP_028515601.1"/>
    <property type="gene ID" value="LOC110241449"/>
</dbReference>
<dbReference type="SUPFAM" id="SSF47616">
    <property type="entry name" value="GST C-terminal domain-like"/>
    <property type="match status" value="2"/>
</dbReference>
<dbReference type="GO" id="GO:0005737">
    <property type="term" value="C:cytoplasm"/>
    <property type="evidence" value="ECO:0007669"/>
    <property type="project" value="TreeGrafter"/>
</dbReference>
<dbReference type="RefSeq" id="XP_028515601.1">
    <property type="nucleotide sequence ID" value="XM_028659800.1"/>
</dbReference>
<feature type="domain" description="Thioredoxin-like fold" evidence="3">
    <location>
        <begin position="23"/>
        <end position="116"/>
    </location>
</feature>
<evidence type="ECO:0000313" key="5">
    <source>
        <dbReference type="Proteomes" id="UP000887567"/>
    </source>
</evidence>
<feature type="domain" description="Metaxin glutathione S-transferase" evidence="2">
    <location>
        <begin position="430"/>
        <end position="493"/>
    </location>
</feature>
<keyword evidence="5" id="KW-1185">Reference proteome</keyword>
<dbReference type="InterPro" id="IPR050931">
    <property type="entry name" value="Mito_Protein_Transport_Metaxin"/>
</dbReference>
<dbReference type="InterPro" id="IPR040079">
    <property type="entry name" value="Glutathione_S-Trfase"/>
</dbReference>
<dbReference type="InterPro" id="IPR036282">
    <property type="entry name" value="Glutathione-S-Trfase_C_sf"/>
</dbReference>
<reference evidence="4" key="1">
    <citation type="submission" date="2022-11" db="UniProtKB">
        <authorList>
            <consortium name="EnsemblMetazoa"/>
        </authorList>
    </citation>
    <scope>IDENTIFICATION</scope>
</reference>